<dbReference type="PROSITE" id="PS50890">
    <property type="entry name" value="PUA"/>
    <property type="match status" value="1"/>
</dbReference>
<dbReference type="InterPro" id="IPR001057">
    <property type="entry name" value="Glu/AcGlu_kinase"/>
</dbReference>
<dbReference type="RefSeq" id="WP_211423582.1">
    <property type="nucleotide sequence ID" value="NZ_CP072643.1"/>
</dbReference>
<reference evidence="10 11" key="1">
    <citation type="submission" date="2021-03" db="EMBL/GenBank/DDBJ databases">
        <title>Genomic and phenotypic characterization of Chloracidobacterium isolates provides evidence for multiple species.</title>
        <authorList>
            <person name="Saini M.K."/>
            <person name="Costas A.M.G."/>
            <person name="Tank M."/>
            <person name="Bryant D.A."/>
        </authorList>
    </citation>
    <scope>NUCLEOTIDE SEQUENCE [LARGE SCALE GENOMIC DNA]</scope>
    <source>
        <strain evidence="10 11">N</strain>
    </source>
</reference>
<dbReference type="CDD" id="cd21157">
    <property type="entry name" value="PUA_G5K"/>
    <property type="match status" value="1"/>
</dbReference>
<keyword evidence="4 8" id="KW-0808">Transferase</keyword>
<dbReference type="EC" id="2.7.2.11" evidence="8"/>
<evidence type="ECO:0000256" key="6">
    <source>
        <dbReference type="ARBA" id="ARBA00022777"/>
    </source>
</evidence>
<dbReference type="PIRSF" id="PIRSF000729">
    <property type="entry name" value="GK"/>
    <property type="match status" value="1"/>
</dbReference>
<evidence type="ECO:0000256" key="8">
    <source>
        <dbReference type="HAMAP-Rule" id="MF_00456"/>
    </source>
</evidence>
<dbReference type="InterPro" id="IPR015947">
    <property type="entry name" value="PUA-like_sf"/>
</dbReference>
<feature type="domain" description="PUA" evidence="9">
    <location>
        <begin position="294"/>
        <end position="377"/>
    </location>
</feature>
<proteinExistence type="inferred from homology"/>
<dbReference type="SUPFAM" id="SSF53633">
    <property type="entry name" value="Carbamate kinase-like"/>
    <property type="match status" value="1"/>
</dbReference>
<evidence type="ECO:0000313" key="10">
    <source>
        <dbReference type="EMBL" id="QUV95354.1"/>
    </source>
</evidence>
<dbReference type="Pfam" id="PF01472">
    <property type="entry name" value="PUA"/>
    <property type="match status" value="1"/>
</dbReference>
<dbReference type="PRINTS" id="PR00474">
    <property type="entry name" value="GLU5KINASE"/>
</dbReference>
<feature type="binding site" evidence="8">
    <location>
        <begin position="229"/>
        <end position="235"/>
    </location>
    <ligand>
        <name>ATP</name>
        <dbReference type="ChEBI" id="CHEBI:30616"/>
    </ligand>
</feature>
<dbReference type="PANTHER" id="PTHR43654:SF1">
    <property type="entry name" value="ISOPENTENYL PHOSPHATE KINASE"/>
    <property type="match status" value="1"/>
</dbReference>
<comment type="catalytic activity">
    <reaction evidence="8">
        <text>L-glutamate + ATP = L-glutamyl 5-phosphate + ADP</text>
        <dbReference type="Rhea" id="RHEA:14877"/>
        <dbReference type="ChEBI" id="CHEBI:29985"/>
        <dbReference type="ChEBI" id="CHEBI:30616"/>
        <dbReference type="ChEBI" id="CHEBI:58274"/>
        <dbReference type="ChEBI" id="CHEBI:456216"/>
        <dbReference type="EC" id="2.7.2.11"/>
    </reaction>
</comment>
<dbReference type="Gene3D" id="2.30.130.10">
    <property type="entry name" value="PUA domain"/>
    <property type="match status" value="1"/>
</dbReference>
<comment type="subcellular location">
    <subcellularLocation>
        <location evidence="8">Cytoplasm</location>
    </subcellularLocation>
</comment>
<dbReference type="InterPro" id="IPR001048">
    <property type="entry name" value="Asp/Glu/Uridylate_kinase"/>
</dbReference>
<name>A0ABX8B713_9BACT</name>
<dbReference type="InterPro" id="IPR036974">
    <property type="entry name" value="PUA_sf"/>
</dbReference>
<evidence type="ECO:0000313" key="11">
    <source>
        <dbReference type="Proteomes" id="UP000677668"/>
    </source>
</evidence>
<keyword evidence="6 8" id="KW-0418">Kinase</keyword>
<evidence type="ECO:0000256" key="4">
    <source>
        <dbReference type="ARBA" id="ARBA00022679"/>
    </source>
</evidence>
<dbReference type="InterPro" id="IPR002478">
    <property type="entry name" value="PUA"/>
</dbReference>
<dbReference type="HAMAP" id="MF_00456">
    <property type="entry name" value="ProB"/>
    <property type="match status" value="1"/>
</dbReference>
<dbReference type="InterPro" id="IPR011529">
    <property type="entry name" value="Glu_5kinase"/>
</dbReference>
<dbReference type="PANTHER" id="PTHR43654">
    <property type="entry name" value="GLUTAMATE 5-KINASE"/>
    <property type="match status" value="1"/>
</dbReference>
<evidence type="ECO:0000259" key="9">
    <source>
        <dbReference type="SMART" id="SM00359"/>
    </source>
</evidence>
<organism evidence="10 11">
    <name type="scientific">Chloracidobacterium sp. N</name>
    <dbReference type="NCBI Taxonomy" id="2821540"/>
    <lineage>
        <taxon>Bacteria</taxon>
        <taxon>Pseudomonadati</taxon>
        <taxon>Acidobacteriota</taxon>
        <taxon>Terriglobia</taxon>
        <taxon>Terriglobales</taxon>
        <taxon>Acidobacteriaceae</taxon>
        <taxon>Chloracidobacterium</taxon>
        <taxon>Chloracidobacterium aggregatum</taxon>
    </lineage>
</organism>
<dbReference type="InterPro" id="IPR019797">
    <property type="entry name" value="Glutamate_5-kinase_CS"/>
</dbReference>
<dbReference type="NCBIfam" id="TIGR01027">
    <property type="entry name" value="proB"/>
    <property type="match status" value="1"/>
</dbReference>
<dbReference type="GO" id="GO:0004349">
    <property type="term" value="F:glutamate 5-kinase activity"/>
    <property type="evidence" value="ECO:0007669"/>
    <property type="project" value="UniProtKB-EC"/>
</dbReference>
<dbReference type="InterPro" id="IPR005715">
    <property type="entry name" value="Glu_5kinase/COase_Synthase"/>
</dbReference>
<dbReference type="InterPro" id="IPR041739">
    <property type="entry name" value="G5K_ProB"/>
</dbReference>
<accession>A0ABX8B713</accession>
<dbReference type="Gene3D" id="3.40.1160.10">
    <property type="entry name" value="Acetylglutamate kinase-like"/>
    <property type="match status" value="2"/>
</dbReference>
<dbReference type="EMBL" id="CP072643">
    <property type="protein sequence ID" value="QUV95354.1"/>
    <property type="molecule type" value="Genomic_DNA"/>
</dbReference>
<keyword evidence="3 8" id="KW-0641">Proline biosynthesis</keyword>
<keyword evidence="1 8" id="KW-0963">Cytoplasm</keyword>
<evidence type="ECO:0000256" key="5">
    <source>
        <dbReference type="ARBA" id="ARBA00022741"/>
    </source>
</evidence>
<keyword evidence="7 8" id="KW-0067">ATP-binding</keyword>
<dbReference type="CDD" id="cd04242">
    <property type="entry name" value="AAK_G5K_ProB"/>
    <property type="match status" value="1"/>
</dbReference>
<comment type="function">
    <text evidence="8">Catalyzes the transfer of a phosphate group to glutamate to form L-glutamate 5-phosphate.</text>
</comment>
<feature type="binding site" evidence="8">
    <location>
        <position position="155"/>
    </location>
    <ligand>
        <name>substrate</name>
    </ligand>
</feature>
<dbReference type="Proteomes" id="UP000677668">
    <property type="component" value="Chromosome 2"/>
</dbReference>
<feature type="binding site" evidence="8">
    <location>
        <position position="28"/>
    </location>
    <ligand>
        <name>ATP</name>
        <dbReference type="ChEBI" id="CHEBI:30616"/>
    </ligand>
</feature>
<dbReference type="PROSITE" id="PS00902">
    <property type="entry name" value="GLUTAMATE_5_KINASE"/>
    <property type="match status" value="1"/>
</dbReference>
<protein>
    <recommendedName>
        <fullName evidence="8">Glutamate 5-kinase</fullName>
        <ecNumber evidence="8">2.7.2.11</ecNumber>
    </recommendedName>
    <alternativeName>
        <fullName evidence="8">Gamma-glutamyl kinase</fullName>
        <shortName evidence="8">GK</shortName>
    </alternativeName>
</protein>
<evidence type="ECO:0000256" key="2">
    <source>
        <dbReference type="ARBA" id="ARBA00022605"/>
    </source>
</evidence>
<dbReference type="SMART" id="SM00359">
    <property type="entry name" value="PUA"/>
    <property type="match status" value="1"/>
</dbReference>
<keyword evidence="2 8" id="KW-0028">Amino-acid biosynthesis</keyword>
<evidence type="ECO:0000256" key="7">
    <source>
        <dbReference type="ARBA" id="ARBA00022840"/>
    </source>
</evidence>
<dbReference type="Pfam" id="PF00696">
    <property type="entry name" value="AA_kinase"/>
    <property type="match status" value="1"/>
</dbReference>
<comment type="similarity">
    <text evidence="8">Belongs to the glutamate 5-kinase family.</text>
</comment>
<feature type="binding site" evidence="8">
    <location>
        <position position="167"/>
    </location>
    <ligand>
        <name>substrate</name>
    </ligand>
</feature>
<feature type="binding site" evidence="8">
    <location>
        <position position="68"/>
    </location>
    <ligand>
        <name>substrate</name>
    </ligand>
</feature>
<dbReference type="InterPro" id="IPR036393">
    <property type="entry name" value="AceGlu_kinase-like_sf"/>
</dbReference>
<sequence length="388" mass="41247">MVQPSRHPVQDAAAARAALAAARRMVVKIGSNVLVEPGTGLVETVLRHLVGQCLTLRADGRTVVIVSSGAVACGMTHLRLHHLPLGRDLSFKQAAAAIGQPFLMRYYEQAFAPVPVAQVLLTYDDARDRERFLNARHTLRTLLTLGVVPIINENDTVATAEIKFGDNDFLSALVANIVDADLLVLLSDVDGLFDRDPKQHVEARRLSFVPEVTATTLGLASGGKSAFGTGGMQSKLTAAQTAARFGVTTVIVNGRASNILQRVMAGDDVGTLFPPAAAALGGRKRWIAALRPKGTLTLDAGAVHAVATQGKSVLPSGIIRVTGRFAAGDVVACCDEQGREIARGLTSYSADETETIRGLKSSEIAQRLGFRAHDEVIHRDDLVLTGER</sequence>
<dbReference type="SUPFAM" id="SSF88697">
    <property type="entry name" value="PUA domain-like"/>
    <property type="match status" value="1"/>
</dbReference>
<evidence type="ECO:0000256" key="1">
    <source>
        <dbReference type="ARBA" id="ARBA00022490"/>
    </source>
</evidence>
<gene>
    <name evidence="8 10" type="primary">proB</name>
    <name evidence="10" type="ORF">J8C05_15205</name>
</gene>
<comment type="pathway">
    <text evidence="8">Amino-acid biosynthesis; L-proline biosynthesis; L-glutamate 5-semialdehyde from L-glutamate: step 1/2.</text>
</comment>
<evidence type="ECO:0000256" key="3">
    <source>
        <dbReference type="ARBA" id="ARBA00022650"/>
    </source>
</evidence>
<feature type="binding site" evidence="8">
    <location>
        <begin position="187"/>
        <end position="188"/>
    </location>
    <ligand>
        <name>ATP</name>
        <dbReference type="ChEBI" id="CHEBI:30616"/>
    </ligand>
</feature>
<keyword evidence="5 8" id="KW-0547">Nucleotide-binding</keyword>
<keyword evidence="11" id="KW-1185">Reference proteome</keyword>